<reference evidence="2 3" key="1">
    <citation type="submission" date="2020-08" db="EMBL/GenBank/DDBJ databases">
        <title>A Genomic Blueprint of the Chicken Gut Microbiome.</title>
        <authorList>
            <person name="Gilroy R."/>
            <person name="Ravi A."/>
            <person name="Getino M."/>
            <person name="Pursley I."/>
            <person name="Horton D.L."/>
            <person name="Alikhan N.-F."/>
            <person name="Baker D."/>
            <person name="Gharbi K."/>
            <person name="Hall N."/>
            <person name="Watson M."/>
            <person name="Adriaenssens E.M."/>
            <person name="Foster-Nyarko E."/>
            <person name="Jarju S."/>
            <person name="Secka A."/>
            <person name="Antonio M."/>
            <person name="Oren A."/>
            <person name="Chaudhuri R."/>
            <person name="La Ragione R.M."/>
            <person name="Hildebrand F."/>
            <person name="Pallen M.J."/>
        </authorList>
    </citation>
    <scope>NUCLEOTIDE SEQUENCE [LARGE SCALE GENOMIC DNA]</scope>
    <source>
        <strain evidence="2 3">Sa1CVA4</strain>
    </source>
</reference>
<name>A0ABR8WMR3_9FLAO</name>
<accession>A0ABR8WMR3</accession>
<comment type="caution">
    <text evidence="2">The sequence shown here is derived from an EMBL/GenBank/DDBJ whole genome shotgun (WGS) entry which is preliminary data.</text>
</comment>
<evidence type="ECO:0000313" key="3">
    <source>
        <dbReference type="Proteomes" id="UP000626242"/>
    </source>
</evidence>
<keyword evidence="3" id="KW-1185">Reference proteome</keyword>
<dbReference type="Proteomes" id="UP000626242">
    <property type="component" value="Unassembled WGS sequence"/>
</dbReference>
<feature type="chain" id="PRO_5045793401" evidence="1">
    <location>
        <begin position="21"/>
        <end position="476"/>
    </location>
</feature>
<dbReference type="EMBL" id="JACSPS010000002">
    <property type="protein sequence ID" value="MBD8018359.1"/>
    <property type="molecule type" value="Genomic_DNA"/>
</dbReference>
<evidence type="ECO:0000256" key="1">
    <source>
        <dbReference type="SAM" id="SignalP"/>
    </source>
</evidence>
<keyword evidence="1" id="KW-0732">Signal</keyword>
<dbReference type="Gene3D" id="2.80.10.50">
    <property type="match status" value="1"/>
</dbReference>
<protein>
    <submittedName>
        <fullName evidence="2">T9SS type A sorting domain-containing protein</fullName>
    </submittedName>
</protein>
<feature type="signal peptide" evidence="1">
    <location>
        <begin position="1"/>
        <end position="20"/>
    </location>
</feature>
<proteinExistence type="predicted"/>
<gene>
    <name evidence="2" type="ORF">H9628_07730</name>
</gene>
<sequence>MKLKFTLLGMLSCISLSSQISLVKDATFGNGGIAKISYPSTLSETQFEKIFLNPNGSLTLTLGSEGNVHSAMMAKLTSSGALDVSYGTNGKVLLVGETGSGIQFAQQGQKMIAIYVKDTDAGTSRTMLKRFLPDGKTDTTFGINGTMTARPDLFYNQISFQQNGFYHLWGKITAYLPNGAINNGYGNAGNQNPIVNGLPQEYMELYSYFGNSNGKNFLNKYHYEIAVSNENSPHQFTTYDLMNAHLYDYAGASNGISVYPKKFVLTPGNEILYLYGVDPNSGDEETRAAILSSTAQPKNINGKTYLDFGLSNINTAITDAVSLQNHYLFAGKKEGKPVMMAYDFNGVKSTVNGLEEFYENVSADQWVAMLPNGPNLFVMVRNSANHDLYVIKYKSTLLDTQSTQLTETRITTPFRDQLKISTANKIKKVSIYDASGKAAKVGSTGEIQTQNLTRGIYHIQIDFHDRPSETFKSIKN</sequence>
<evidence type="ECO:0000313" key="2">
    <source>
        <dbReference type="EMBL" id="MBD8018359.1"/>
    </source>
</evidence>
<organism evidence="2 3">
    <name type="scientific">Kaistella pullorum</name>
    <dbReference type="NCBI Taxonomy" id="2763074"/>
    <lineage>
        <taxon>Bacteria</taxon>
        <taxon>Pseudomonadati</taxon>
        <taxon>Bacteroidota</taxon>
        <taxon>Flavobacteriia</taxon>
        <taxon>Flavobacteriales</taxon>
        <taxon>Weeksellaceae</taxon>
        <taxon>Chryseobacterium group</taxon>
        <taxon>Kaistella</taxon>
    </lineage>
</organism>
<dbReference type="RefSeq" id="WP_251833549.1">
    <property type="nucleotide sequence ID" value="NZ_JACSPS010000002.1"/>
</dbReference>